<organism evidence="1 2">
    <name type="scientific">Gossypium australe</name>
    <dbReference type="NCBI Taxonomy" id="47621"/>
    <lineage>
        <taxon>Eukaryota</taxon>
        <taxon>Viridiplantae</taxon>
        <taxon>Streptophyta</taxon>
        <taxon>Embryophyta</taxon>
        <taxon>Tracheophyta</taxon>
        <taxon>Spermatophyta</taxon>
        <taxon>Magnoliopsida</taxon>
        <taxon>eudicotyledons</taxon>
        <taxon>Gunneridae</taxon>
        <taxon>Pentapetalae</taxon>
        <taxon>rosids</taxon>
        <taxon>malvids</taxon>
        <taxon>Malvales</taxon>
        <taxon>Malvaceae</taxon>
        <taxon>Malvoideae</taxon>
        <taxon>Gossypium</taxon>
    </lineage>
</organism>
<comment type="caution">
    <text evidence="1">The sequence shown here is derived from an EMBL/GenBank/DDBJ whole genome shotgun (WGS) entry which is preliminary data.</text>
</comment>
<sequence length="106" mass="12375">MPILATSKTYAYEVPIRIAPLVLFPILPLRWKSHFLLERQVEKLYCSSKGVMDDGERDAMVYNGKGCGEVKCKVWTLRWRKNIALRHMRYPHLGKKNIAREATEEL</sequence>
<name>A0A5B6UZ64_9ROSI</name>
<proteinExistence type="predicted"/>
<dbReference type="AlphaFoldDB" id="A0A5B6UZ64"/>
<reference evidence="2" key="1">
    <citation type="journal article" date="2019" name="Plant Biotechnol. J.">
        <title>Genome sequencing of the Australian wild diploid species Gossypium australe highlights disease resistance and delayed gland morphogenesis.</title>
        <authorList>
            <person name="Cai Y."/>
            <person name="Cai X."/>
            <person name="Wang Q."/>
            <person name="Wang P."/>
            <person name="Zhang Y."/>
            <person name="Cai C."/>
            <person name="Xu Y."/>
            <person name="Wang K."/>
            <person name="Zhou Z."/>
            <person name="Wang C."/>
            <person name="Geng S."/>
            <person name="Li B."/>
            <person name="Dong Q."/>
            <person name="Hou Y."/>
            <person name="Wang H."/>
            <person name="Ai P."/>
            <person name="Liu Z."/>
            <person name="Yi F."/>
            <person name="Sun M."/>
            <person name="An G."/>
            <person name="Cheng J."/>
            <person name="Zhang Y."/>
            <person name="Shi Q."/>
            <person name="Xie Y."/>
            <person name="Shi X."/>
            <person name="Chang Y."/>
            <person name="Huang F."/>
            <person name="Chen Y."/>
            <person name="Hong S."/>
            <person name="Mi L."/>
            <person name="Sun Q."/>
            <person name="Zhang L."/>
            <person name="Zhou B."/>
            <person name="Peng R."/>
            <person name="Zhang X."/>
            <person name="Liu F."/>
        </authorList>
    </citation>
    <scope>NUCLEOTIDE SEQUENCE [LARGE SCALE GENOMIC DNA]</scope>
    <source>
        <strain evidence="2">cv. PA1801</strain>
    </source>
</reference>
<protein>
    <submittedName>
        <fullName evidence="1">Uncharacterized protein</fullName>
    </submittedName>
</protein>
<dbReference type="EMBL" id="SMMG02000009">
    <property type="protein sequence ID" value="KAA3462122.1"/>
    <property type="molecule type" value="Genomic_DNA"/>
</dbReference>
<keyword evidence="2" id="KW-1185">Reference proteome</keyword>
<accession>A0A5B6UZ64</accession>
<dbReference type="Proteomes" id="UP000325315">
    <property type="component" value="Unassembled WGS sequence"/>
</dbReference>
<gene>
    <name evidence="1" type="ORF">EPI10_028638</name>
</gene>
<evidence type="ECO:0000313" key="2">
    <source>
        <dbReference type="Proteomes" id="UP000325315"/>
    </source>
</evidence>
<evidence type="ECO:0000313" key="1">
    <source>
        <dbReference type="EMBL" id="KAA3462122.1"/>
    </source>
</evidence>